<name>A0A5N5G1J0_9ROSA</name>
<keyword evidence="1" id="KW-0472">Membrane</keyword>
<sequence>MTCPFLFPFPECQIDEVVNGNALELSCELLRNLITAGSPAVAFAFLRFMRTLAVARIGDSPFSFFFLSSFSLFFSLPFLFCPSVSSLIFFFLLPLI</sequence>
<reference evidence="2 3" key="1">
    <citation type="submission" date="2019-09" db="EMBL/GenBank/DDBJ databases">
        <authorList>
            <person name="Ou C."/>
        </authorList>
    </citation>
    <scope>NUCLEOTIDE SEQUENCE [LARGE SCALE GENOMIC DNA]</scope>
    <source>
        <strain evidence="2">S2</strain>
        <tissue evidence="2">Leaf</tissue>
    </source>
</reference>
<dbReference type="AlphaFoldDB" id="A0A5N5G1J0"/>
<keyword evidence="3" id="KW-1185">Reference proteome</keyword>
<keyword evidence="1" id="KW-0812">Transmembrane</keyword>
<reference evidence="3" key="2">
    <citation type="submission" date="2019-10" db="EMBL/GenBank/DDBJ databases">
        <title>A de novo genome assembly of a pear dwarfing rootstock.</title>
        <authorList>
            <person name="Wang F."/>
            <person name="Wang J."/>
            <person name="Li S."/>
            <person name="Zhang Y."/>
            <person name="Fang M."/>
            <person name="Ma L."/>
            <person name="Zhao Y."/>
            <person name="Jiang S."/>
        </authorList>
    </citation>
    <scope>NUCLEOTIDE SEQUENCE [LARGE SCALE GENOMIC DNA]</scope>
</reference>
<evidence type="ECO:0000313" key="2">
    <source>
        <dbReference type="EMBL" id="KAB2609233.1"/>
    </source>
</evidence>
<gene>
    <name evidence="2" type="ORF">D8674_012401</name>
</gene>
<protein>
    <submittedName>
        <fullName evidence="2">Centromere protein X</fullName>
    </submittedName>
</protein>
<evidence type="ECO:0000313" key="3">
    <source>
        <dbReference type="Proteomes" id="UP000327157"/>
    </source>
</evidence>
<keyword evidence="1" id="KW-1133">Transmembrane helix</keyword>
<evidence type="ECO:0000256" key="1">
    <source>
        <dbReference type="SAM" id="Phobius"/>
    </source>
</evidence>
<proteinExistence type="predicted"/>
<dbReference type="Proteomes" id="UP000327157">
    <property type="component" value="Chromosome 14"/>
</dbReference>
<organism evidence="2 3">
    <name type="scientific">Pyrus ussuriensis x Pyrus communis</name>
    <dbReference type="NCBI Taxonomy" id="2448454"/>
    <lineage>
        <taxon>Eukaryota</taxon>
        <taxon>Viridiplantae</taxon>
        <taxon>Streptophyta</taxon>
        <taxon>Embryophyta</taxon>
        <taxon>Tracheophyta</taxon>
        <taxon>Spermatophyta</taxon>
        <taxon>Magnoliopsida</taxon>
        <taxon>eudicotyledons</taxon>
        <taxon>Gunneridae</taxon>
        <taxon>Pentapetalae</taxon>
        <taxon>rosids</taxon>
        <taxon>fabids</taxon>
        <taxon>Rosales</taxon>
        <taxon>Rosaceae</taxon>
        <taxon>Amygdaloideae</taxon>
        <taxon>Maleae</taxon>
        <taxon>Pyrus</taxon>
    </lineage>
</organism>
<comment type="caution">
    <text evidence="2">The sequence shown here is derived from an EMBL/GenBank/DDBJ whole genome shotgun (WGS) entry which is preliminary data.</text>
</comment>
<reference evidence="2 3" key="3">
    <citation type="submission" date="2019-11" db="EMBL/GenBank/DDBJ databases">
        <title>A de novo genome assembly of a pear dwarfing rootstock.</title>
        <authorList>
            <person name="Wang F."/>
            <person name="Wang J."/>
            <person name="Li S."/>
            <person name="Zhang Y."/>
            <person name="Fang M."/>
            <person name="Ma L."/>
            <person name="Zhao Y."/>
            <person name="Jiang S."/>
        </authorList>
    </citation>
    <scope>NUCLEOTIDE SEQUENCE [LARGE SCALE GENOMIC DNA]</scope>
    <source>
        <strain evidence="2">S2</strain>
        <tissue evidence="2">Leaf</tissue>
    </source>
</reference>
<feature type="transmembrane region" description="Helical" evidence="1">
    <location>
        <begin position="70"/>
        <end position="93"/>
    </location>
</feature>
<accession>A0A5N5G1J0</accession>
<dbReference type="EMBL" id="SMOL01000553">
    <property type="protein sequence ID" value="KAB2609233.1"/>
    <property type="molecule type" value="Genomic_DNA"/>
</dbReference>